<organism evidence="7 8">
    <name type="scientific">Rickenella mellea</name>
    <dbReference type="NCBI Taxonomy" id="50990"/>
    <lineage>
        <taxon>Eukaryota</taxon>
        <taxon>Fungi</taxon>
        <taxon>Dikarya</taxon>
        <taxon>Basidiomycota</taxon>
        <taxon>Agaricomycotina</taxon>
        <taxon>Agaricomycetes</taxon>
        <taxon>Hymenochaetales</taxon>
        <taxon>Rickenellaceae</taxon>
        <taxon>Rickenella</taxon>
    </lineage>
</organism>
<protein>
    <recommendedName>
        <fullName evidence="6">Exoribonuclease phosphorolytic domain-containing protein</fullName>
    </recommendedName>
</protein>
<sequence length="268" mass="28863">MTTSFPVKRRPDDMRALFVSFDGLDRVDGSARFGFGNTRALASVSGPIEARLAQEQPSKATLEVVVRPLAGVPGTEAKLLSSTLRTLLTPSLLLTHNPRTLIQLVVQSLSPPTRTQVTGKGQANYALTAALINASTLSLLNAASIPMRGAVCAVAIGRLRTTHTLILDPRENEFDSLDGGGVFAFMFPGSDGDGEVVWSSWSAVPFLEEDVKRAKEVARISAREVWVKMKDVVWPVGRDRAMKVGIEKMPTGQAMAVDVGDSEKMELS</sequence>
<dbReference type="InterPro" id="IPR001247">
    <property type="entry name" value="ExoRNase_PH_dom1"/>
</dbReference>
<evidence type="ECO:0000256" key="2">
    <source>
        <dbReference type="ARBA" id="ARBA00006678"/>
    </source>
</evidence>
<gene>
    <name evidence="7" type="ORF">BD410DRAFT_837619</name>
</gene>
<dbReference type="OrthoDB" id="27298at2759"/>
<dbReference type="GO" id="GO:0071051">
    <property type="term" value="P:poly(A)-dependent snoRNA 3'-end processing"/>
    <property type="evidence" value="ECO:0007669"/>
    <property type="project" value="TreeGrafter"/>
</dbReference>
<dbReference type="GO" id="GO:0000176">
    <property type="term" value="C:nuclear exosome (RNase complex)"/>
    <property type="evidence" value="ECO:0007669"/>
    <property type="project" value="TreeGrafter"/>
</dbReference>
<reference evidence="7 8" key="1">
    <citation type="submission" date="2018-06" db="EMBL/GenBank/DDBJ databases">
        <title>A transcriptomic atlas of mushroom development highlights an independent origin of complex multicellularity.</title>
        <authorList>
            <consortium name="DOE Joint Genome Institute"/>
            <person name="Krizsan K."/>
            <person name="Almasi E."/>
            <person name="Merenyi Z."/>
            <person name="Sahu N."/>
            <person name="Viragh M."/>
            <person name="Koszo T."/>
            <person name="Mondo S."/>
            <person name="Kiss B."/>
            <person name="Balint B."/>
            <person name="Kues U."/>
            <person name="Barry K."/>
            <person name="Hegedus J.C."/>
            <person name="Henrissat B."/>
            <person name="Johnson J."/>
            <person name="Lipzen A."/>
            <person name="Ohm R."/>
            <person name="Nagy I."/>
            <person name="Pangilinan J."/>
            <person name="Yan J."/>
            <person name="Xiong Y."/>
            <person name="Grigoriev I.V."/>
            <person name="Hibbett D.S."/>
            <person name="Nagy L.G."/>
        </authorList>
    </citation>
    <scope>NUCLEOTIDE SEQUENCE [LARGE SCALE GENOMIC DNA]</scope>
    <source>
        <strain evidence="7 8">SZMC22713</strain>
    </source>
</reference>
<dbReference type="SUPFAM" id="SSF54211">
    <property type="entry name" value="Ribosomal protein S5 domain 2-like"/>
    <property type="match status" value="1"/>
</dbReference>
<dbReference type="STRING" id="50990.A0A4Y7QDP2"/>
<evidence type="ECO:0000313" key="8">
    <source>
        <dbReference type="Proteomes" id="UP000294933"/>
    </source>
</evidence>
<accession>A0A4Y7QDP2</accession>
<dbReference type="GO" id="GO:0034475">
    <property type="term" value="P:U4 snRNA 3'-end processing"/>
    <property type="evidence" value="ECO:0007669"/>
    <property type="project" value="TreeGrafter"/>
</dbReference>
<dbReference type="InterPro" id="IPR027408">
    <property type="entry name" value="PNPase/RNase_PH_dom_sf"/>
</dbReference>
<dbReference type="VEuPathDB" id="FungiDB:BD410DRAFT_837619"/>
<comment type="similarity">
    <text evidence="2">Belongs to the RNase PH family.</text>
</comment>
<dbReference type="Proteomes" id="UP000294933">
    <property type="component" value="Unassembled WGS sequence"/>
</dbReference>
<dbReference type="AlphaFoldDB" id="A0A4Y7QDP2"/>
<evidence type="ECO:0000256" key="5">
    <source>
        <dbReference type="ARBA" id="ARBA00023242"/>
    </source>
</evidence>
<dbReference type="PANTHER" id="PTHR11953:SF1">
    <property type="entry name" value="EXOSOME COMPLEX COMPONENT RRP46"/>
    <property type="match status" value="1"/>
</dbReference>
<comment type="subcellular location">
    <subcellularLocation>
        <location evidence="1">Nucleus</location>
    </subcellularLocation>
</comment>
<dbReference type="GO" id="GO:0000177">
    <property type="term" value="C:cytoplasmic exosome (RNase complex)"/>
    <property type="evidence" value="ECO:0007669"/>
    <property type="project" value="TreeGrafter"/>
</dbReference>
<dbReference type="GO" id="GO:0016075">
    <property type="term" value="P:rRNA catabolic process"/>
    <property type="evidence" value="ECO:0007669"/>
    <property type="project" value="TreeGrafter"/>
</dbReference>
<dbReference type="PANTHER" id="PTHR11953">
    <property type="entry name" value="EXOSOME COMPLEX COMPONENT"/>
    <property type="match status" value="1"/>
</dbReference>
<feature type="domain" description="Exoribonuclease phosphorolytic" evidence="6">
    <location>
        <begin position="14"/>
        <end position="142"/>
    </location>
</feature>
<evidence type="ECO:0000256" key="4">
    <source>
        <dbReference type="ARBA" id="ARBA00022835"/>
    </source>
</evidence>
<proteinExistence type="inferred from homology"/>
<dbReference type="InterPro" id="IPR020568">
    <property type="entry name" value="Ribosomal_Su5_D2-typ_SF"/>
</dbReference>
<dbReference type="GO" id="GO:0003723">
    <property type="term" value="F:RNA binding"/>
    <property type="evidence" value="ECO:0007669"/>
    <property type="project" value="TreeGrafter"/>
</dbReference>
<keyword evidence="4" id="KW-0271">Exosome</keyword>
<keyword evidence="8" id="KW-1185">Reference proteome</keyword>
<name>A0A4Y7QDP2_9AGAM</name>
<dbReference type="SUPFAM" id="SSF55666">
    <property type="entry name" value="Ribonuclease PH domain 2-like"/>
    <property type="match status" value="1"/>
</dbReference>
<dbReference type="Pfam" id="PF01138">
    <property type="entry name" value="RNase_PH"/>
    <property type="match status" value="1"/>
</dbReference>
<dbReference type="GO" id="GO:0005730">
    <property type="term" value="C:nucleolus"/>
    <property type="evidence" value="ECO:0007669"/>
    <property type="project" value="TreeGrafter"/>
</dbReference>
<keyword evidence="3" id="KW-0698">rRNA processing</keyword>
<evidence type="ECO:0000256" key="1">
    <source>
        <dbReference type="ARBA" id="ARBA00004123"/>
    </source>
</evidence>
<dbReference type="InterPro" id="IPR050080">
    <property type="entry name" value="RNase_PH"/>
</dbReference>
<dbReference type="InterPro" id="IPR036345">
    <property type="entry name" value="ExoRNase_PH_dom2_sf"/>
</dbReference>
<dbReference type="Gene3D" id="3.30.230.70">
    <property type="entry name" value="GHMP Kinase, N-terminal domain"/>
    <property type="match status" value="1"/>
</dbReference>
<dbReference type="EMBL" id="ML170164">
    <property type="protein sequence ID" value="TDL25446.1"/>
    <property type="molecule type" value="Genomic_DNA"/>
</dbReference>
<evidence type="ECO:0000313" key="7">
    <source>
        <dbReference type="EMBL" id="TDL25446.1"/>
    </source>
</evidence>
<evidence type="ECO:0000256" key="3">
    <source>
        <dbReference type="ARBA" id="ARBA00022552"/>
    </source>
</evidence>
<keyword evidence="5" id="KW-0539">Nucleus</keyword>
<dbReference type="GO" id="GO:0071028">
    <property type="term" value="P:nuclear mRNA surveillance"/>
    <property type="evidence" value="ECO:0007669"/>
    <property type="project" value="TreeGrafter"/>
</dbReference>
<evidence type="ECO:0000259" key="6">
    <source>
        <dbReference type="Pfam" id="PF01138"/>
    </source>
</evidence>
<dbReference type="GO" id="GO:0006364">
    <property type="term" value="P:rRNA processing"/>
    <property type="evidence" value="ECO:0007669"/>
    <property type="project" value="UniProtKB-KW"/>
</dbReference>